<proteinExistence type="predicted"/>
<feature type="region of interest" description="Disordered" evidence="1">
    <location>
        <begin position="358"/>
        <end position="431"/>
    </location>
</feature>
<feature type="region of interest" description="Disordered" evidence="1">
    <location>
        <begin position="1"/>
        <end position="59"/>
    </location>
</feature>
<feature type="domain" description="Myb/SANT-like DNA-binding" evidence="2">
    <location>
        <begin position="88"/>
        <end position="175"/>
    </location>
</feature>
<feature type="compositionally biased region" description="Acidic residues" evidence="1">
    <location>
        <begin position="1"/>
        <end position="10"/>
    </location>
</feature>
<evidence type="ECO:0000259" key="2">
    <source>
        <dbReference type="Pfam" id="PF13837"/>
    </source>
</evidence>
<sequence>MQEEDGDADSLEGLLVPKPDLASNPEEEEEPVFIQFPVESERIPDHESGPRVSSPLEAAASPSRGARFFRNTSCPLRDFTGSHWKHLRWTDGEIQAFIEIWGDTSVQRALFSNYRTVSQFQWISSQMKARGYDRNWLQCREKAKHLRKSYKDCLGGHSQWGPGRRTWPFFNQLNQFLRVEQDLVVPREIQRKEIRHHLIDRRRKRVKNAAGLVAKAEVEARELQVKKQAKPQLSLPGGSPGSGSQKPPLTIPERMRNLRKAPQERRADVGPSRGGIGDSAARSPLQDPALPGSRKAKPAPSSEIEKAWEECERKAVEKLEGYLREKGWKLQTAHSSQTGILQDVLSIVCKGRTAASLPVLTSPVQGPPLSSQTPPSEVSTESRISSEAGKDSATSSPPPSLPPLSLSSQGGLSDRSIRLKRKRSLPARFQC</sequence>
<gene>
    <name evidence="3" type="ORF">NXF25_004415</name>
</gene>
<feature type="compositionally biased region" description="Polar residues" evidence="1">
    <location>
        <begin position="362"/>
        <end position="385"/>
    </location>
</feature>
<dbReference type="Proteomes" id="UP001474421">
    <property type="component" value="Unassembled WGS sequence"/>
</dbReference>
<evidence type="ECO:0000313" key="4">
    <source>
        <dbReference type="Proteomes" id="UP001474421"/>
    </source>
</evidence>
<dbReference type="PANTHER" id="PTHR47595">
    <property type="entry name" value="HEAT SHOCK 70 KDA PROTEIN 14"/>
    <property type="match status" value="1"/>
</dbReference>
<comment type="caution">
    <text evidence="3">The sequence shown here is derived from an EMBL/GenBank/DDBJ whole genome shotgun (WGS) entry which is preliminary data.</text>
</comment>
<feature type="compositionally biased region" description="Basic and acidic residues" evidence="1">
    <location>
        <begin position="39"/>
        <end position="49"/>
    </location>
</feature>
<reference evidence="3 4" key="1">
    <citation type="journal article" date="2024" name="Proc. Natl. Acad. Sci. U.S.A.">
        <title>The genetic regulatory architecture and epigenomic basis for age-related changes in rattlesnake venom.</title>
        <authorList>
            <person name="Hogan M.P."/>
            <person name="Holding M.L."/>
            <person name="Nystrom G.S."/>
            <person name="Colston T.J."/>
            <person name="Bartlett D.A."/>
            <person name="Mason A.J."/>
            <person name="Ellsworth S.A."/>
            <person name="Rautsaw R.M."/>
            <person name="Lawrence K.C."/>
            <person name="Strickland J.L."/>
            <person name="He B."/>
            <person name="Fraser P."/>
            <person name="Margres M.J."/>
            <person name="Gilbert D.M."/>
            <person name="Gibbs H.L."/>
            <person name="Parkinson C.L."/>
            <person name="Rokyta D.R."/>
        </authorList>
    </citation>
    <scope>NUCLEOTIDE SEQUENCE [LARGE SCALE GENOMIC DNA]</scope>
    <source>
        <strain evidence="3">DRR0105</strain>
    </source>
</reference>
<organism evidence="3 4">
    <name type="scientific">Crotalus adamanteus</name>
    <name type="common">Eastern diamondback rattlesnake</name>
    <dbReference type="NCBI Taxonomy" id="8729"/>
    <lineage>
        <taxon>Eukaryota</taxon>
        <taxon>Metazoa</taxon>
        <taxon>Chordata</taxon>
        <taxon>Craniata</taxon>
        <taxon>Vertebrata</taxon>
        <taxon>Euteleostomi</taxon>
        <taxon>Lepidosauria</taxon>
        <taxon>Squamata</taxon>
        <taxon>Bifurcata</taxon>
        <taxon>Unidentata</taxon>
        <taxon>Episquamata</taxon>
        <taxon>Toxicofera</taxon>
        <taxon>Serpentes</taxon>
        <taxon>Colubroidea</taxon>
        <taxon>Viperidae</taxon>
        <taxon>Crotalinae</taxon>
        <taxon>Crotalus</taxon>
    </lineage>
</organism>
<dbReference type="InterPro" id="IPR044822">
    <property type="entry name" value="Myb_DNA-bind_4"/>
</dbReference>
<evidence type="ECO:0000313" key="3">
    <source>
        <dbReference type="EMBL" id="KAK9405641.1"/>
    </source>
</evidence>
<accession>A0AAW1BUW2</accession>
<feature type="compositionally biased region" description="Low complexity" evidence="1">
    <location>
        <begin position="230"/>
        <end position="248"/>
    </location>
</feature>
<name>A0AAW1BUW2_CROAD</name>
<dbReference type="EMBL" id="JAOTOJ010000002">
    <property type="protein sequence ID" value="KAK9405641.1"/>
    <property type="molecule type" value="Genomic_DNA"/>
</dbReference>
<dbReference type="Pfam" id="PF13837">
    <property type="entry name" value="Myb_DNA-bind_4"/>
    <property type="match status" value="1"/>
</dbReference>
<feature type="compositionally biased region" description="Basic and acidic residues" evidence="1">
    <location>
        <begin position="253"/>
        <end position="268"/>
    </location>
</feature>
<protein>
    <recommendedName>
        <fullName evidence="2">Myb/SANT-like DNA-binding domain-containing protein</fullName>
    </recommendedName>
</protein>
<keyword evidence="4" id="KW-1185">Reference proteome</keyword>
<dbReference type="AlphaFoldDB" id="A0AAW1BUW2"/>
<dbReference type="PANTHER" id="PTHR47595:SF1">
    <property type="entry name" value="MYB_SANT-LIKE DNA-BINDING DOMAIN-CONTAINING PROTEIN"/>
    <property type="match status" value="1"/>
</dbReference>
<dbReference type="Gene3D" id="1.10.10.60">
    <property type="entry name" value="Homeodomain-like"/>
    <property type="match status" value="1"/>
</dbReference>
<evidence type="ECO:0000256" key="1">
    <source>
        <dbReference type="SAM" id="MobiDB-lite"/>
    </source>
</evidence>
<feature type="region of interest" description="Disordered" evidence="1">
    <location>
        <begin position="223"/>
        <end position="306"/>
    </location>
</feature>